<feature type="non-terminal residue" evidence="1">
    <location>
        <position position="208"/>
    </location>
</feature>
<sequence length="208" mass="23299">MKSKKALFLMFLILLAALVPVEQSFAASKNRPGDNSLWGSYISEEIEITLSGKPGISIVLEHSFGNIDVHKGQNSRIYIKGEKKVSSRDSDLAKKYLEAMELRIDEKENRVIIRTYYPEDEFSRGEKKKIKNFSISYSIEIPENTTLDIENSFGNLDMDNISGEFSVTNSFGKITAYDLDGKTELNNKFGSITAENISGDARIANEHG</sequence>
<dbReference type="EMBL" id="BARS01022867">
    <property type="protein sequence ID" value="GAG04920.1"/>
    <property type="molecule type" value="Genomic_DNA"/>
</dbReference>
<evidence type="ECO:0000313" key="1">
    <source>
        <dbReference type="EMBL" id="GAG04920.1"/>
    </source>
</evidence>
<dbReference type="AlphaFoldDB" id="X0UH56"/>
<reference evidence="1" key="1">
    <citation type="journal article" date="2014" name="Front. Microbiol.">
        <title>High frequency of phylogenetically diverse reductive dehalogenase-homologous genes in deep subseafloor sedimentary metagenomes.</title>
        <authorList>
            <person name="Kawai M."/>
            <person name="Futagami T."/>
            <person name="Toyoda A."/>
            <person name="Takaki Y."/>
            <person name="Nishi S."/>
            <person name="Hori S."/>
            <person name="Arai W."/>
            <person name="Tsubouchi T."/>
            <person name="Morono Y."/>
            <person name="Uchiyama I."/>
            <person name="Ito T."/>
            <person name="Fujiyama A."/>
            <person name="Inagaki F."/>
            <person name="Takami H."/>
        </authorList>
    </citation>
    <scope>NUCLEOTIDE SEQUENCE</scope>
    <source>
        <strain evidence="1">Expedition CK06-06</strain>
    </source>
</reference>
<comment type="caution">
    <text evidence="1">The sequence shown here is derived from an EMBL/GenBank/DDBJ whole genome shotgun (WGS) entry which is preliminary data.</text>
</comment>
<name>X0UH56_9ZZZZ</name>
<accession>X0UH56</accession>
<gene>
    <name evidence="1" type="ORF">S01H1_36490</name>
</gene>
<evidence type="ECO:0008006" key="2">
    <source>
        <dbReference type="Google" id="ProtNLM"/>
    </source>
</evidence>
<proteinExistence type="predicted"/>
<organism evidence="1">
    <name type="scientific">marine sediment metagenome</name>
    <dbReference type="NCBI Taxonomy" id="412755"/>
    <lineage>
        <taxon>unclassified sequences</taxon>
        <taxon>metagenomes</taxon>
        <taxon>ecological metagenomes</taxon>
    </lineage>
</organism>
<protein>
    <recommendedName>
        <fullName evidence="2">Adhesin domain-containing protein</fullName>
    </recommendedName>
</protein>